<sequence length="53" mass="5774">MLIWAFDPKPPETATVVTPDDADGDGPAGDEKKAEEKKRAAIFPMRATLEVFV</sequence>
<accession>A0ABU8CFD7</accession>
<evidence type="ECO:0000313" key="2">
    <source>
        <dbReference type="EMBL" id="MEI1246774.1"/>
    </source>
</evidence>
<comment type="caution">
    <text evidence="2">The sequence shown here is derived from an EMBL/GenBank/DDBJ whole genome shotgun (WGS) entry which is preliminary data.</text>
</comment>
<dbReference type="RefSeq" id="WP_335910339.1">
    <property type="nucleotide sequence ID" value="NZ_JBAMYB010000001.1"/>
</dbReference>
<reference evidence="2 3" key="1">
    <citation type="submission" date="2024-01" db="EMBL/GenBank/DDBJ databases">
        <title>Draft genome sequences of three bacterial strains isolated from Acacia saligna represent a potential new species within the genus Rhizobium.</title>
        <authorList>
            <person name="Tambong J.T."/>
            <person name="Mnasri B."/>
        </authorList>
    </citation>
    <scope>NUCLEOTIDE SEQUENCE [LARGE SCALE GENOMIC DNA]</scope>
    <source>
        <strain evidence="2 3">1AS12I</strain>
    </source>
</reference>
<feature type="region of interest" description="Disordered" evidence="1">
    <location>
        <begin position="9"/>
        <end position="37"/>
    </location>
</feature>
<evidence type="ECO:0000313" key="3">
    <source>
        <dbReference type="Proteomes" id="UP001531129"/>
    </source>
</evidence>
<gene>
    <name evidence="2" type="ORF">V8Q02_01860</name>
</gene>
<evidence type="ECO:0000256" key="1">
    <source>
        <dbReference type="SAM" id="MobiDB-lite"/>
    </source>
</evidence>
<dbReference type="Proteomes" id="UP001531129">
    <property type="component" value="Unassembled WGS sequence"/>
</dbReference>
<name>A0ABU8CFD7_9HYPH</name>
<proteinExistence type="predicted"/>
<organism evidence="2 3">
    <name type="scientific">Rhizobium aouanii</name>
    <dbReference type="NCBI Taxonomy" id="3118145"/>
    <lineage>
        <taxon>Bacteria</taxon>
        <taxon>Pseudomonadati</taxon>
        <taxon>Pseudomonadota</taxon>
        <taxon>Alphaproteobacteria</taxon>
        <taxon>Hyphomicrobiales</taxon>
        <taxon>Rhizobiaceae</taxon>
        <taxon>Rhizobium/Agrobacterium group</taxon>
        <taxon>Rhizobium</taxon>
    </lineage>
</organism>
<protein>
    <submittedName>
        <fullName evidence="2">Uncharacterized protein</fullName>
    </submittedName>
</protein>
<dbReference type="EMBL" id="JBAMYC010000001">
    <property type="protein sequence ID" value="MEI1246774.1"/>
    <property type="molecule type" value="Genomic_DNA"/>
</dbReference>
<keyword evidence="3" id="KW-1185">Reference proteome</keyword>